<dbReference type="GO" id="GO:0160147">
    <property type="term" value="F:tRNA pseudouridine(38-40) synthase activity"/>
    <property type="evidence" value="ECO:0007669"/>
    <property type="project" value="UniProtKB-EC"/>
</dbReference>
<proteinExistence type="inferred from homology"/>
<comment type="catalytic activity">
    <reaction evidence="4 7">
        <text>uridine(38/39/40) in tRNA = pseudouridine(38/39/40) in tRNA</text>
        <dbReference type="Rhea" id="RHEA:22376"/>
        <dbReference type="Rhea" id="RHEA-COMP:10085"/>
        <dbReference type="Rhea" id="RHEA-COMP:10087"/>
        <dbReference type="ChEBI" id="CHEBI:65314"/>
        <dbReference type="ChEBI" id="CHEBI:65315"/>
        <dbReference type="EC" id="5.4.99.12"/>
    </reaction>
</comment>
<feature type="domain" description="Pseudouridine synthase I TruA alpha/beta" evidence="8">
    <location>
        <begin position="8"/>
        <end position="103"/>
    </location>
</feature>
<keyword evidence="3 4" id="KW-0413">Isomerase</keyword>
<organism evidence="9 10">
    <name type="scientific">Polystyrenella longa</name>
    <dbReference type="NCBI Taxonomy" id="2528007"/>
    <lineage>
        <taxon>Bacteria</taxon>
        <taxon>Pseudomonadati</taxon>
        <taxon>Planctomycetota</taxon>
        <taxon>Planctomycetia</taxon>
        <taxon>Planctomycetales</taxon>
        <taxon>Planctomycetaceae</taxon>
        <taxon>Polystyrenella</taxon>
    </lineage>
</organism>
<dbReference type="NCBIfam" id="TIGR00071">
    <property type="entry name" value="hisT_truA"/>
    <property type="match status" value="1"/>
</dbReference>
<accession>A0A518CH67</accession>
<comment type="function">
    <text evidence="4">Formation of pseudouridine at positions 38, 39 and 40 in the anticodon stem and loop of transfer RNAs.</text>
</comment>
<dbReference type="CDD" id="cd02570">
    <property type="entry name" value="PseudoU_synth_EcTruA"/>
    <property type="match status" value="1"/>
</dbReference>
<gene>
    <name evidence="4 9" type="primary">truA</name>
    <name evidence="9" type="ORF">Pla110_02720</name>
</gene>
<evidence type="ECO:0000256" key="1">
    <source>
        <dbReference type="ARBA" id="ARBA00009375"/>
    </source>
</evidence>
<dbReference type="Proteomes" id="UP000317178">
    <property type="component" value="Chromosome"/>
</dbReference>
<dbReference type="AlphaFoldDB" id="A0A518CH67"/>
<dbReference type="InterPro" id="IPR020095">
    <property type="entry name" value="PsdUridine_synth_TruA_C"/>
</dbReference>
<evidence type="ECO:0000313" key="10">
    <source>
        <dbReference type="Proteomes" id="UP000317178"/>
    </source>
</evidence>
<feature type="domain" description="Pseudouridine synthase I TruA alpha/beta" evidence="8">
    <location>
        <begin position="144"/>
        <end position="260"/>
    </location>
</feature>
<dbReference type="SUPFAM" id="SSF55120">
    <property type="entry name" value="Pseudouridine synthase"/>
    <property type="match status" value="1"/>
</dbReference>
<evidence type="ECO:0000313" key="9">
    <source>
        <dbReference type="EMBL" id="QDU78568.1"/>
    </source>
</evidence>
<name>A0A518CH67_9PLAN</name>
<dbReference type="HAMAP" id="MF_00171">
    <property type="entry name" value="TruA"/>
    <property type="match status" value="1"/>
</dbReference>
<dbReference type="OrthoDB" id="9811823at2"/>
<dbReference type="GO" id="GO:0003723">
    <property type="term" value="F:RNA binding"/>
    <property type="evidence" value="ECO:0007669"/>
    <property type="project" value="InterPro"/>
</dbReference>
<dbReference type="FunFam" id="3.30.70.580:FF:000001">
    <property type="entry name" value="tRNA pseudouridine synthase A"/>
    <property type="match status" value="1"/>
</dbReference>
<dbReference type="Gene3D" id="3.30.70.580">
    <property type="entry name" value="Pseudouridine synthase I, catalytic domain, N-terminal subdomain"/>
    <property type="match status" value="1"/>
</dbReference>
<dbReference type="PANTHER" id="PTHR11142">
    <property type="entry name" value="PSEUDOURIDYLATE SYNTHASE"/>
    <property type="match status" value="1"/>
</dbReference>
<dbReference type="InterPro" id="IPR020103">
    <property type="entry name" value="PsdUridine_synth_cat_dom_sf"/>
</dbReference>
<evidence type="ECO:0000256" key="6">
    <source>
        <dbReference type="PIRSR" id="PIRSR001430-2"/>
    </source>
</evidence>
<dbReference type="PIRSF" id="PIRSF001430">
    <property type="entry name" value="tRNA_psdUrid_synth"/>
    <property type="match status" value="1"/>
</dbReference>
<comment type="subunit">
    <text evidence="4">Homodimer.</text>
</comment>
<feature type="active site" description="Nucleophile" evidence="4 5">
    <location>
        <position position="52"/>
    </location>
</feature>
<dbReference type="InterPro" id="IPR001406">
    <property type="entry name" value="PsdUridine_synth_TruA"/>
</dbReference>
<comment type="caution">
    <text evidence="4">Lacks conserved residue(s) required for the propagation of feature annotation.</text>
</comment>
<dbReference type="InterPro" id="IPR020097">
    <property type="entry name" value="PsdUridine_synth_TruA_a/b_dom"/>
</dbReference>
<evidence type="ECO:0000256" key="3">
    <source>
        <dbReference type="ARBA" id="ARBA00023235"/>
    </source>
</evidence>
<dbReference type="GO" id="GO:0031119">
    <property type="term" value="P:tRNA pseudouridine synthesis"/>
    <property type="evidence" value="ECO:0007669"/>
    <property type="project" value="UniProtKB-UniRule"/>
</dbReference>
<evidence type="ECO:0000256" key="7">
    <source>
        <dbReference type="RuleBase" id="RU003792"/>
    </source>
</evidence>
<keyword evidence="10" id="KW-1185">Reference proteome</keyword>
<dbReference type="Pfam" id="PF01416">
    <property type="entry name" value="PseudoU_synth_1"/>
    <property type="match status" value="2"/>
</dbReference>
<sequence length="273" mass="30511">MRNLKLTIAYDGTNYVGWQVQPNGVSVQEVVEKAIGKLTREQKRVYVAGRTDSGVHAVGQTANFHTDVNIPIEKIKLGLQRYLPADVVIRNVEEVSPDFHATFSATGKHYRYLLLNSRTPNPLLRSYAYRHQTPLDIDLMQQGAEYLLGKHDFRCFESNYPNKATSVRTMYSVKVTRQSGWSMWGPAAGPGEETPLVVFDIVGGGFLYNMVRAIMGTLLKIGQGKWPPERMQEIIDAQDRSIAGETAPAQGLYLIEVMYDAGDVGLKPQMDTD</sequence>
<protein>
    <recommendedName>
        <fullName evidence="4">tRNA pseudouridine synthase A</fullName>
        <ecNumber evidence="4">5.4.99.12</ecNumber>
    </recommendedName>
    <alternativeName>
        <fullName evidence="4">tRNA pseudouridine(38-40) synthase</fullName>
    </alternativeName>
    <alternativeName>
        <fullName evidence="4">tRNA pseudouridylate synthase I</fullName>
    </alternativeName>
    <alternativeName>
        <fullName evidence="4">tRNA-uridine isomerase I</fullName>
    </alternativeName>
</protein>
<dbReference type="EMBL" id="CP036281">
    <property type="protein sequence ID" value="QDU78568.1"/>
    <property type="molecule type" value="Genomic_DNA"/>
</dbReference>
<dbReference type="EC" id="5.4.99.12" evidence="4"/>
<dbReference type="RefSeq" id="WP_144992433.1">
    <property type="nucleotide sequence ID" value="NZ_CP036281.1"/>
</dbReference>
<evidence type="ECO:0000256" key="5">
    <source>
        <dbReference type="PIRSR" id="PIRSR001430-1"/>
    </source>
</evidence>
<keyword evidence="2 4" id="KW-0819">tRNA processing</keyword>
<dbReference type="KEGG" id="plon:Pla110_02720"/>
<evidence type="ECO:0000259" key="8">
    <source>
        <dbReference type="Pfam" id="PF01416"/>
    </source>
</evidence>
<dbReference type="Gene3D" id="3.30.70.660">
    <property type="entry name" value="Pseudouridine synthase I, catalytic domain, C-terminal subdomain"/>
    <property type="match status" value="1"/>
</dbReference>
<feature type="binding site" evidence="4 6">
    <location>
        <position position="110"/>
    </location>
    <ligand>
        <name>substrate</name>
    </ligand>
</feature>
<evidence type="ECO:0000256" key="2">
    <source>
        <dbReference type="ARBA" id="ARBA00022694"/>
    </source>
</evidence>
<dbReference type="InterPro" id="IPR020094">
    <property type="entry name" value="TruA/RsuA/RluB/E/F_N"/>
</dbReference>
<reference evidence="9 10" key="1">
    <citation type="submission" date="2019-02" db="EMBL/GenBank/DDBJ databases">
        <title>Deep-cultivation of Planctomycetes and their phenomic and genomic characterization uncovers novel biology.</title>
        <authorList>
            <person name="Wiegand S."/>
            <person name="Jogler M."/>
            <person name="Boedeker C."/>
            <person name="Pinto D."/>
            <person name="Vollmers J."/>
            <person name="Rivas-Marin E."/>
            <person name="Kohn T."/>
            <person name="Peeters S.H."/>
            <person name="Heuer A."/>
            <person name="Rast P."/>
            <person name="Oberbeckmann S."/>
            <person name="Bunk B."/>
            <person name="Jeske O."/>
            <person name="Meyerdierks A."/>
            <person name="Storesund J.E."/>
            <person name="Kallscheuer N."/>
            <person name="Luecker S."/>
            <person name="Lage O.M."/>
            <person name="Pohl T."/>
            <person name="Merkel B.J."/>
            <person name="Hornburger P."/>
            <person name="Mueller R.-W."/>
            <person name="Bruemmer F."/>
            <person name="Labrenz M."/>
            <person name="Spormann A.M."/>
            <person name="Op den Camp H."/>
            <person name="Overmann J."/>
            <person name="Amann R."/>
            <person name="Jetten M.S.M."/>
            <person name="Mascher T."/>
            <person name="Medema M.H."/>
            <person name="Devos D.P."/>
            <person name="Kaster A.-K."/>
            <person name="Ovreas L."/>
            <person name="Rohde M."/>
            <person name="Galperin M.Y."/>
            <person name="Jogler C."/>
        </authorList>
    </citation>
    <scope>NUCLEOTIDE SEQUENCE [LARGE SCALE GENOMIC DNA]</scope>
    <source>
        <strain evidence="9 10">Pla110</strain>
    </source>
</reference>
<dbReference type="PANTHER" id="PTHR11142:SF0">
    <property type="entry name" value="TRNA PSEUDOURIDINE SYNTHASE-LIKE 1"/>
    <property type="match status" value="1"/>
</dbReference>
<comment type="similarity">
    <text evidence="1 4 7">Belongs to the tRNA pseudouridine synthase TruA family.</text>
</comment>
<evidence type="ECO:0000256" key="4">
    <source>
        <dbReference type="HAMAP-Rule" id="MF_00171"/>
    </source>
</evidence>